<evidence type="ECO:0000313" key="2">
    <source>
        <dbReference type="Proteomes" id="UP000245207"/>
    </source>
</evidence>
<protein>
    <submittedName>
        <fullName evidence="1">Uncharacterized protein</fullName>
    </submittedName>
</protein>
<comment type="caution">
    <text evidence="1">The sequence shown here is derived from an EMBL/GenBank/DDBJ whole genome shotgun (WGS) entry which is preliminary data.</text>
</comment>
<keyword evidence="2" id="KW-1185">Reference proteome</keyword>
<proteinExistence type="predicted"/>
<accession>A0A2U1PQA3</accession>
<evidence type="ECO:0000313" key="1">
    <source>
        <dbReference type="EMBL" id="PWA87929.1"/>
    </source>
</evidence>
<reference evidence="1 2" key="1">
    <citation type="journal article" date="2018" name="Mol. Plant">
        <title>The genome of Artemisia annua provides insight into the evolution of Asteraceae family and artemisinin biosynthesis.</title>
        <authorList>
            <person name="Shen Q."/>
            <person name="Zhang L."/>
            <person name="Liao Z."/>
            <person name="Wang S."/>
            <person name="Yan T."/>
            <person name="Shi P."/>
            <person name="Liu M."/>
            <person name="Fu X."/>
            <person name="Pan Q."/>
            <person name="Wang Y."/>
            <person name="Lv Z."/>
            <person name="Lu X."/>
            <person name="Zhang F."/>
            <person name="Jiang W."/>
            <person name="Ma Y."/>
            <person name="Chen M."/>
            <person name="Hao X."/>
            <person name="Li L."/>
            <person name="Tang Y."/>
            <person name="Lv G."/>
            <person name="Zhou Y."/>
            <person name="Sun X."/>
            <person name="Brodelius P.E."/>
            <person name="Rose J.K.C."/>
            <person name="Tang K."/>
        </authorList>
    </citation>
    <scope>NUCLEOTIDE SEQUENCE [LARGE SCALE GENOMIC DNA]</scope>
    <source>
        <strain evidence="2">cv. Huhao1</strain>
        <tissue evidence="1">Leaf</tissue>
    </source>
</reference>
<organism evidence="1 2">
    <name type="scientific">Artemisia annua</name>
    <name type="common">Sweet wormwood</name>
    <dbReference type="NCBI Taxonomy" id="35608"/>
    <lineage>
        <taxon>Eukaryota</taxon>
        <taxon>Viridiplantae</taxon>
        <taxon>Streptophyta</taxon>
        <taxon>Embryophyta</taxon>
        <taxon>Tracheophyta</taxon>
        <taxon>Spermatophyta</taxon>
        <taxon>Magnoliopsida</taxon>
        <taxon>eudicotyledons</taxon>
        <taxon>Gunneridae</taxon>
        <taxon>Pentapetalae</taxon>
        <taxon>asterids</taxon>
        <taxon>campanulids</taxon>
        <taxon>Asterales</taxon>
        <taxon>Asteraceae</taxon>
        <taxon>Asteroideae</taxon>
        <taxon>Anthemideae</taxon>
        <taxon>Artemisiinae</taxon>
        <taxon>Artemisia</taxon>
    </lineage>
</organism>
<dbReference type="Proteomes" id="UP000245207">
    <property type="component" value="Unassembled WGS sequence"/>
</dbReference>
<dbReference type="EMBL" id="PKPP01000863">
    <property type="protein sequence ID" value="PWA87929.1"/>
    <property type="molecule type" value="Genomic_DNA"/>
</dbReference>
<dbReference type="AlphaFoldDB" id="A0A2U1PQA3"/>
<name>A0A2U1PQA3_ARTAN</name>
<sequence length="137" mass="15594">MAKGNTKTYRTKRQNDTTCGNGSAVFQILFLLAANRYGKVSEFYDLSPANEIVSSIVFSRNLLSNQKSKLEALFTLLHHISIQPFVDDIVTWKPTESSTYSTIMAYEVLQQSRPSIHKWFRFIGTKVFLQKSKALHG</sequence>
<gene>
    <name evidence="1" type="ORF">CTI12_AA121060</name>
</gene>